<evidence type="ECO:0000313" key="2">
    <source>
        <dbReference type="EMBL" id="TKW58136.1"/>
    </source>
</evidence>
<organism evidence="2 3">
    <name type="scientific">Colletotrichum tanaceti</name>
    <dbReference type="NCBI Taxonomy" id="1306861"/>
    <lineage>
        <taxon>Eukaryota</taxon>
        <taxon>Fungi</taxon>
        <taxon>Dikarya</taxon>
        <taxon>Ascomycota</taxon>
        <taxon>Pezizomycotina</taxon>
        <taxon>Sordariomycetes</taxon>
        <taxon>Hypocreomycetidae</taxon>
        <taxon>Glomerellales</taxon>
        <taxon>Glomerellaceae</taxon>
        <taxon>Colletotrichum</taxon>
        <taxon>Colletotrichum destructivum species complex</taxon>
    </lineage>
</organism>
<evidence type="ECO:0000256" key="1">
    <source>
        <dbReference type="SAM" id="MobiDB-lite"/>
    </source>
</evidence>
<reference evidence="2 3" key="1">
    <citation type="journal article" date="2019" name="PLoS ONE">
        <title>Comparative genome analysis indicates high evolutionary potential of pathogenicity genes in Colletotrichum tanaceti.</title>
        <authorList>
            <person name="Lelwala R.V."/>
            <person name="Korhonen P.K."/>
            <person name="Young N.D."/>
            <person name="Scott J.B."/>
            <person name="Ades P.A."/>
            <person name="Gasser R.B."/>
            <person name="Taylor P.W.J."/>
        </authorList>
    </citation>
    <scope>NUCLEOTIDE SEQUENCE [LARGE SCALE GENOMIC DNA]</scope>
    <source>
        <strain evidence="2">BRIP57314</strain>
    </source>
</reference>
<comment type="caution">
    <text evidence="2">The sequence shown here is derived from an EMBL/GenBank/DDBJ whole genome shotgun (WGS) entry which is preliminary data.</text>
</comment>
<gene>
    <name evidence="2" type="ORF">CTA1_7923</name>
</gene>
<name>A0A4V6DI75_9PEZI</name>
<protein>
    <submittedName>
        <fullName evidence="2">Uncharacterized protein</fullName>
    </submittedName>
</protein>
<dbReference type="AlphaFoldDB" id="A0A4V6DI75"/>
<keyword evidence="3" id="KW-1185">Reference proteome</keyword>
<proteinExistence type="predicted"/>
<feature type="region of interest" description="Disordered" evidence="1">
    <location>
        <begin position="14"/>
        <end position="34"/>
    </location>
</feature>
<sequence>MRLDLLRGDVAADVRHDGPLGMGHEGEDPAVPAPDASHAARAAVRVVRVAFRPSDTQAVVNVPQRHEALVAEVVEGVGARERCPALAVRDDDREGRAVHAVEEDGRRRRARLVDLDHGEARLELPAGVLNERRPVLGAGDQFPKARDHLAAVAHTERERVRALEEVFKLLARMLVLEDGLRPADAGAENIAVREAAARRDAHKVSERPAREHVRHVHVDGVEARRLEGEGHLAVAVDAHLAEDGDAGRLAEEAAQGRRQGHDVLRGREGKVERQAGVGRVGHEGVLAVGGRRVVPLPLHRVRCPRPPLLHLDAAEADDGRVTAVADVERLAGLGLDDAELADEARGRAAGGEAALEVGLVLLADLENGAKLLVEEGLEEVVGGARLGDVVEHEVDAAAAGEHHLGDGGHEATIRYIVSVMRSTLRTSGASLPICLSDCARAEPPMAFLPSARSTYRRIVSPTSSTRRSWGVQVLRTSSTMVTAVMMTDMGAVTLLASPDSRSFHDAFIEVESLPTGIEILSWGHSSMQMARTASYRPAPSPGWLTAAIQLADSFTRSSWPRKSAAPRLSRLSATAMRAEAAGEMRASWGFSPMAMTSPVRALEPRLNEVAVTAQSATGVCQGPTIWSRTERPPTVLSPMVMRKDFEPTAGMRKTRSVAAVMRAAASRRGSGEGRQVQFSGLDDTLEAAAGREEGIEGEVNGHGVLGSDIREGASFATWRFGLAKEQKGNVCAKGKGVSGRILTADADEAVDVLFVDKQDVTLLGFIAPNLQRAHTAVCAVDLAKLELATETGILDKFGEGVGQTASADIMDHGNRALLAQSGAGIDDHLGAALHLRVATLDTGKVQLGRVLTDEHGWTTENDGVCPVVDVSELLEGVLRAHGSDTTGDHDGLVVAAPFRRVLLADVGQQGAETTEQAGSSELVVEAGAADGGLQHDVETAGEMGGLAQVDLPRGLLIGNQQVRHPETAETGFGGRTATDGTLVANLTSCTGGGTGEGGDGGGVIVRLDLDKDVDDLLGKLPATSGVVRGPEAGGLSLEHGGIVTVGGDGEVGVGLVGVLDHAKESVAHLLLVDGPVGVELLVAAVLRVNLGEHEELHVVGVAAEALEDLDEVLDLGVVHGQAELLVVGLEGGDGVGIAKDVDDL</sequence>
<dbReference type="EMBL" id="PJEX01000029">
    <property type="protein sequence ID" value="TKW58136.1"/>
    <property type="molecule type" value="Genomic_DNA"/>
</dbReference>
<evidence type="ECO:0000313" key="3">
    <source>
        <dbReference type="Proteomes" id="UP000310108"/>
    </source>
</evidence>
<accession>A0A4V6DI75</accession>
<dbReference type="Proteomes" id="UP000310108">
    <property type="component" value="Unassembled WGS sequence"/>
</dbReference>